<keyword evidence="25" id="KW-1185">Reference proteome</keyword>
<dbReference type="KEGG" id="ppru:FDP22_15390"/>
<keyword evidence="16" id="KW-0535">Nitrogen fixation</keyword>
<keyword evidence="8 20" id="KW-0597">Phosphoprotein</keyword>
<keyword evidence="15" id="KW-0804">Transcription</keyword>
<dbReference type="PROSITE" id="PS50045">
    <property type="entry name" value="SIGMA54_INTERACT_4"/>
    <property type="match status" value="1"/>
</dbReference>
<name>A0A5B8FW27_9RHOB</name>
<evidence type="ECO:0000256" key="2">
    <source>
        <dbReference type="ARBA" id="ARBA00004496"/>
    </source>
</evidence>
<evidence type="ECO:0000256" key="18">
    <source>
        <dbReference type="ARBA" id="ARBA00031910"/>
    </source>
</evidence>
<comment type="subunit">
    <text evidence="3">Interacts with sigma-54.</text>
</comment>
<dbReference type="RefSeq" id="WP_138574986.1">
    <property type="nucleotide sequence ID" value="NZ_CP040818.1"/>
</dbReference>
<evidence type="ECO:0000256" key="21">
    <source>
        <dbReference type="SAM" id="MobiDB-lite"/>
    </source>
</evidence>
<feature type="region of interest" description="Disordered" evidence="21">
    <location>
        <begin position="447"/>
        <end position="472"/>
    </location>
</feature>
<dbReference type="Gene3D" id="1.10.10.60">
    <property type="entry name" value="Homeodomain-like"/>
    <property type="match status" value="1"/>
</dbReference>
<evidence type="ECO:0000259" key="23">
    <source>
        <dbReference type="PROSITE" id="PS50110"/>
    </source>
</evidence>
<dbReference type="Gene3D" id="1.10.8.60">
    <property type="match status" value="1"/>
</dbReference>
<dbReference type="AlphaFoldDB" id="A0A5B8FW27"/>
<evidence type="ECO:0000259" key="22">
    <source>
        <dbReference type="PROSITE" id="PS50045"/>
    </source>
</evidence>
<gene>
    <name evidence="24" type="ORF">FDP22_15390</name>
</gene>
<dbReference type="GO" id="GO:0043565">
    <property type="term" value="F:sequence-specific DNA binding"/>
    <property type="evidence" value="ECO:0007669"/>
    <property type="project" value="InterPro"/>
</dbReference>
<evidence type="ECO:0000256" key="16">
    <source>
        <dbReference type="ARBA" id="ARBA00023231"/>
    </source>
</evidence>
<dbReference type="Gene3D" id="3.40.50.2300">
    <property type="match status" value="1"/>
</dbReference>
<evidence type="ECO:0000256" key="10">
    <source>
        <dbReference type="ARBA" id="ARBA00022840"/>
    </source>
</evidence>
<dbReference type="Proteomes" id="UP000305888">
    <property type="component" value="Chromosome"/>
</dbReference>
<dbReference type="CDD" id="cd00009">
    <property type="entry name" value="AAA"/>
    <property type="match status" value="1"/>
</dbReference>
<dbReference type="InterPro" id="IPR058031">
    <property type="entry name" value="AAA_lid_NorR"/>
</dbReference>
<keyword evidence="11" id="KW-0902">Two-component regulatory system</keyword>
<feature type="domain" description="Sigma-54 factor interaction" evidence="22">
    <location>
        <begin position="134"/>
        <end position="362"/>
    </location>
</feature>
<keyword evidence="9" id="KW-0547">Nucleotide-binding</keyword>
<accession>A0A5B8FW27</accession>
<dbReference type="PANTHER" id="PTHR32071">
    <property type="entry name" value="TRANSCRIPTIONAL REGULATORY PROTEIN"/>
    <property type="match status" value="1"/>
</dbReference>
<keyword evidence="12" id="KW-0805">Transcription regulation</keyword>
<evidence type="ECO:0000256" key="13">
    <source>
        <dbReference type="ARBA" id="ARBA00023125"/>
    </source>
</evidence>
<organism evidence="24 25">
    <name type="scientific">Paroceanicella profunda</name>
    <dbReference type="NCBI Taxonomy" id="2579971"/>
    <lineage>
        <taxon>Bacteria</taxon>
        <taxon>Pseudomonadati</taxon>
        <taxon>Pseudomonadota</taxon>
        <taxon>Alphaproteobacteria</taxon>
        <taxon>Rhodobacterales</taxon>
        <taxon>Paracoccaceae</taxon>
        <taxon>Paroceanicella</taxon>
    </lineage>
</organism>
<evidence type="ECO:0000256" key="5">
    <source>
        <dbReference type="ARBA" id="ARBA00019059"/>
    </source>
</evidence>
<evidence type="ECO:0000256" key="4">
    <source>
        <dbReference type="ARBA" id="ARBA00015308"/>
    </source>
</evidence>
<evidence type="ECO:0000256" key="9">
    <source>
        <dbReference type="ARBA" id="ARBA00022741"/>
    </source>
</evidence>
<dbReference type="EMBL" id="CP040818">
    <property type="protein sequence ID" value="QDL93046.1"/>
    <property type="molecule type" value="Genomic_DNA"/>
</dbReference>
<dbReference type="SUPFAM" id="SSF52540">
    <property type="entry name" value="P-loop containing nucleoside triphosphate hydrolases"/>
    <property type="match status" value="1"/>
</dbReference>
<dbReference type="InterPro" id="IPR025943">
    <property type="entry name" value="Sigma_54_int_dom_ATP-bd_2"/>
</dbReference>
<keyword evidence="6" id="KW-0963">Cytoplasm</keyword>
<evidence type="ECO:0000256" key="12">
    <source>
        <dbReference type="ARBA" id="ARBA00023015"/>
    </source>
</evidence>
<keyword evidence="7" id="KW-0678">Repressor</keyword>
<dbReference type="InterPro" id="IPR027417">
    <property type="entry name" value="P-loop_NTPase"/>
</dbReference>
<dbReference type="FunFam" id="3.40.50.300:FF:000006">
    <property type="entry name" value="DNA-binding transcriptional regulator NtrC"/>
    <property type="match status" value="1"/>
</dbReference>
<proteinExistence type="predicted"/>
<evidence type="ECO:0000313" key="24">
    <source>
        <dbReference type="EMBL" id="QDL93046.1"/>
    </source>
</evidence>
<dbReference type="Pfam" id="PF25601">
    <property type="entry name" value="AAA_lid_14"/>
    <property type="match status" value="1"/>
</dbReference>
<dbReference type="InterPro" id="IPR002078">
    <property type="entry name" value="Sigma_54_int"/>
</dbReference>
<dbReference type="Pfam" id="PF02954">
    <property type="entry name" value="HTH_8"/>
    <property type="match status" value="1"/>
</dbReference>
<comment type="subcellular location">
    <subcellularLocation>
        <location evidence="2">Cytoplasm</location>
    </subcellularLocation>
</comment>
<dbReference type="InterPro" id="IPR011006">
    <property type="entry name" value="CheY-like_superfamily"/>
</dbReference>
<dbReference type="GO" id="GO:0006355">
    <property type="term" value="P:regulation of DNA-templated transcription"/>
    <property type="evidence" value="ECO:0007669"/>
    <property type="project" value="InterPro"/>
</dbReference>
<dbReference type="PRINTS" id="PR01590">
    <property type="entry name" value="HTHFIS"/>
</dbReference>
<dbReference type="InterPro" id="IPR009057">
    <property type="entry name" value="Homeodomain-like_sf"/>
</dbReference>
<evidence type="ECO:0000256" key="15">
    <source>
        <dbReference type="ARBA" id="ARBA00023163"/>
    </source>
</evidence>
<dbReference type="OrthoDB" id="9804019at2"/>
<keyword evidence="13" id="KW-0238">DNA-binding</keyword>
<evidence type="ECO:0000313" key="25">
    <source>
        <dbReference type="Proteomes" id="UP000305888"/>
    </source>
</evidence>
<dbReference type="Pfam" id="PF00072">
    <property type="entry name" value="Response_reg"/>
    <property type="match status" value="1"/>
</dbReference>
<dbReference type="GO" id="GO:0005524">
    <property type="term" value="F:ATP binding"/>
    <property type="evidence" value="ECO:0007669"/>
    <property type="project" value="UniProtKB-KW"/>
</dbReference>
<evidence type="ECO:0000256" key="17">
    <source>
        <dbReference type="ARBA" id="ARBA00029881"/>
    </source>
</evidence>
<dbReference type="InterPro" id="IPR001789">
    <property type="entry name" value="Sig_transdc_resp-reg_receiver"/>
</dbReference>
<dbReference type="GO" id="GO:0000160">
    <property type="term" value="P:phosphorelay signal transduction system"/>
    <property type="evidence" value="ECO:0007669"/>
    <property type="project" value="UniProtKB-KW"/>
</dbReference>
<evidence type="ECO:0000256" key="14">
    <source>
        <dbReference type="ARBA" id="ARBA00023159"/>
    </source>
</evidence>
<evidence type="ECO:0000256" key="1">
    <source>
        <dbReference type="ARBA" id="ARBA00002167"/>
    </source>
</evidence>
<keyword evidence="10" id="KW-0067">ATP-binding</keyword>
<evidence type="ECO:0000256" key="3">
    <source>
        <dbReference type="ARBA" id="ARBA00011135"/>
    </source>
</evidence>
<dbReference type="PROSITE" id="PS50110">
    <property type="entry name" value="RESPONSE_REGULATORY"/>
    <property type="match status" value="1"/>
</dbReference>
<dbReference type="InterPro" id="IPR003593">
    <property type="entry name" value="AAA+_ATPase"/>
</dbReference>
<protein>
    <recommendedName>
        <fullName evidence="5">DNA-binding transcriptional regulator NtrC</fullName>
    </recommendedName>
    <alternativeName>
        <fullName evidence="4">Nif-specific regulatory protein</fullName>
    </alternativeName>
    <alternativeName>
        <fullName evidence="17">Nitrogen regulation protein NR(I)</fullName>
    </alternativeName>
    <alternativeName>
        <fullName evidence="18">Nitrogen regulator I</fullName>
    </alternativeName>
</protein>
<evidence type="ECO:0000256" key="20">
    <source>
        <dbReference type="PROSITE-ProRule" id="PRU00169"/>
    </source>
</evidence>
<feature type="compositionally biased region" description="Basic and acidic residues" evidence="21">
    <location>
        <begin position="450"/>
        <end position="460"/>
    </location>
</feature>
<evidence type="ECO:0000256" key="6">
    <source>
        <dbReference type="ARBA" id="ARBA00022490"/>
    </source>
</evidence>
<dbReference type="PROSITE" id="PS00688">
    <property type="entry name" value="SIGMA54_INTERACT_3"/>
    <property type="match status" value="1"/>
</dbReference>
<dbReference type="GO" id="GO:0005737">
    <property type="term" value="C:cytoplasm"/>
    <property type="evidence" value="ECO:0007669"/>
    <property type="project" value="UniProtKB-SubCell"/>
</dbReference>
<dbReference type="SUPFAM" id="SSF52172">
    <property type="entry name" value="CheY-like"/>
    <property type="match status" value="1"/>
</dbReference>
<feature type="region of interest" description="Disordered" evidence="21">
    <location>
        <begin position="375"/>
        <end position="397"/>
    </location>
</feature>
<feature type="domain" description="Response regulatory" evidence="23">
    <location>
        <begin position="4"/>
        <end position="119"/>
    </location>
</feature>
<dbReference type="SMART" id="SM00382">
    <property type="entry name" value="AAA"/>
    <property type="match status" value="1"/>
</dbReference>
<dbReference type="Gene3D" id="3.40.50.300">
    <property type="entry name" value="P-loop containing nucleotide triphosphate hydrolases"/>
    <property type="match status" value="1"/>
</dbReference>
<comment type="function">
    <text evidence="19">Member of the two-component regulatory system NtrB/NtrC, which controls expression of the nitrogen-regulated (ntr) genes in response to nitrogen limitation. Phosphorylated NtrC binds directly to DNA and stimulates the formation of open promoter-sigma54-RNA polymerase complexes.</text>
</comment>
<dbReference type="InterPro" id="IPR025944">
    <property type="entry name" value="Sigma_54_int_dom_CS"/>
</dbReference>
<dbReference type="PANTHER" id="PTHR32071:SF95">
    <property type="entry name" value="DNA-BINDING TRANSCRIPTIONAL REGULATOR NTRC"/>
    <property type="match status" value="1"/>
</dbReference>
<dbReference type="SMART" id="SM00448">
    <property type="entry name" value="REC"/>
    <property type="match status" value="1"/>
</dbReference>
<evidence type="ECO:0000256" key="7">
    <source>
        <dbReference type="ARBA" id="ARBA00022491"/>
    </source>
</evidence>
<evidence type="ECO:0000256" key="11">
    <source>
        <dbReference type="ARBA" id="ARBA00023012"/>
    </source>
</evidence>
<dbReference type="InterPro" id="IPR002197">
    <property type="entry name" value="HTH_Fis"/>
</dbReference>
<comment type="function">
    <text evidence="1">Required for activation of most nif operons, which are directly involved in nitrogen fixation.</text>
</comment>
<dbReference type="SUPFAM" id="SSF46689">
    <property type="entry name" value="Homeodomain-like"/>
    <property type="match status" value="1"/>
</dbReference>
<dbReference type="PROSITE" id="PS00676">
    <property type="entry name" value="SIGMA54_INTERACT_2"/>
    <property type="match status" value="1"/>
</dbReference>
<keyword evidence="14" id="KW-0010">Activator</keyword>
<sequence length="472" mass="50131">MERRILVVEDDAAQRRVIAALFRAQGRVVSEADCAQVALDILDAEAGPWVVLLDIGLPGMGGLDLLSVMRGRGDDARVVMLTADGGVDTAVRAMQRGAADYLEKPVAMDRLRAVVARHAAMPAAPAPSGAFAGLVAGAPAMVAALDLARRVAPSRMPVLVTGPSGSGKERLARAIHETSGRTGAFVAVNCGALPESLIESLLFGHEKGAFTGADRAKPGRFREAEGGTLFLDEIGEMPLAAQVSLLRVVQEGEVDPLGGRGPVSVDVRLLAATNRDLGAEIAEGRFREDLYFRLAGVEIALPGLAERGEDISALAATHAAEAARREGRQFHGFGPGVAEWLAAQPWPGNVRELQNAVHRALVLSEGSEIRLADFRPAGPASEPVRPAPRARPSERGARRVRALAEVEAEAIADALILCSGQISETARRLGIGRSTLYRKMAQYQIAPFNEPREGREHEASQDLGGARRQQER</sequence>
<evidence type="ECO:0000256" key="19">
    <source>
        <dbReference type="ARBA" id="ARBA00043886"/>
    </source>
</evidence>
<evidence type="ECO:0000256" key="8">
    <source>
        <dbReference type="ARBA" id="ARBA00022553"/>
    </source>
</evidence>
<dbReference type="Pfam" id="PF00158">
    <property type="entry name" value="Sigma54_activat"/>
    <property type="match status" value="1"/>
</dbReference>
<feature type="modified residue" description="4-aspartylphosphate" evidence="20">
    <location>
        <position position="54"/>
    </location>
</feature>
<reference evidence="24 25" key="1">
    <citation type="submission" date="2019-06" db="EMBL/GenBank/DDBJ databases">
        <title>Genome sequence of Rhodobacteraceae bacterium D4M1.</title>
        <authorList>
            <person name="Cao J."/>
        </authorList>
    </citation>
    <scope>NUCLEOTIDE SEQUENCE [LARGE SCALE GENOMIC DNA]</scope>
    <source>
        <strain evidence="24 25">D4M1</strain>
    </source>
</reference>